<evidence type="ECO:0000256" key="1">
    <source>
        <dbReference type="ARBA" id="ARBA00001970"/>
    </source>
</evidence>
<keyword evidence="6" id="KW-0249">Electron transport</keyword>
<evidence type="ECO:0000256" key="9">
    <source>
        <dbReference type="SAM" id="Phobius"/>
    </source>
</evidence>
<comment type="similarity">
    <text evidence="3">Belongs to the FRRS1 family.</text>
</comment>
<feature type="domain" description="Cytochrome b561" evidence="12">
    <location>
        <begin position="346"/>
        <end position="546"/>
    </location>
</feature>
<sequence length="583" mass="62331">MDCVVFMLVCLAPVVHCYSSGNVMDSCEDMKPHHSGLRPQSSPAPFTVTADRSTFSSGQEVTVQLQALGSKPFTGFLLQAREVGRQTTVGSFTLSTAAAQLLTCNLRPNSAVSHRSESLKTSIQVTWRSDALTDGELIQFHASFVENFITFWTGVTSPALTFTNGSSGGSTSSLPVPSITSSNTAAAAAAAAQSAPAAMNISSAGCGVTKVCFSQPVNCDPSVSADCYFMSATVSSRGDTAVHYEMTGPSDGYISFGFSDDQMMGNDDIYICGICSDGQVWLHHAFSTGRTTPQASPLGNVSDVRASVQDTVISCSFTSRNIISTQRTKGIDKAYHLMFAHGPCSNGRIHHHRQTFISTEKIDISTPQAVGKAGLPHIIKAHGALMLIAWMTTGSLGMMVARYLKAVGNGQKLCSKDVWFLVHVAVMGVTVAATMVGFILSFSYVKAWSEGAHSVLGCLVMILSFLQPIIALLRCGPQHPLRFLFNWSHALNSVVIKALAVAAIFTGLKMIDSTPNQWLTKVMGGFVGWEALFYIILEVHSRWKARSTDALQSETMTTVSLVALYFVGNCSYLVALLVGIGTS</sequence>
<gene>
    <name evidence="14" type="ORF">JOB18_035760</name>
</gene>
<dbReference type="InterPro" id="IPR005018">
    <property type="entry name" value="DOMON_domain"/>
</dbReference>
<feature type="transmembrane region" description="Helical" evidence="9">
    <location>
        <begin position="418"/>
        <end position="445"/>
    </location>
</feature>
<dbReference type="PROSITE" id="PS51019">
    <property type="entry name" value="REELIN"/>
    <property type="match status" value="1"/>
</dbReference>
<evidence type="ECO:0000259" key="12">
    <source>
        <dbReference type="PROSITE" id="PS50939"/>
    </source>
</evidence>
<feature type="transmembrane region" description="Helical" evidence="9">
    <location>
        <begin position="558"/>
        <end position="580"/>
    </location>
</feature>
<dbReference type="AlphaFoldDB" id="A0AAV6T9B5"/>
<dbReference type="EMBL" id="JAGKHQ010000001">
    <property type="protein sequence ID" value="KAG7526022.1"/>
    <property type="molecule type" value="Genomic_DNA"/>
</dbReference>
<dbReference type="Pfam" id="PF02014">
    <property type="entry name" value="Reeler"/>
    <property type="match status" value="1"/>
</dbReference>
<keyword evidence="5 9" id="KW-0812">Transmembrane</keyword>
<evidence type="ECO:0000313" key="15">
    <source>
        <dbReference type="Proteomes" id="UP000693946"/>
    </source>
</evidence>
<feature type="domain" description="DOMON" evidence="11">
    <location>
        <begin position="226"/>
        <end position="342"/>
    </location>
</feature>
<evidence type="ECO:0008006" key="16">
    <source>
        <dbReference type="Google" id="ProtNLM"/>
    </source>
</evidence>
<proteinExistence type="inferred from homology"/>
<evidence type="ECO:0000256" key="10">
    <source>
        <dbReference type="SAM" id="SignalP"/>
    </source>
</evidence>
<dbReference type="InterPro" id="IPR002861">
    <property type="entry name" value="Reeler_dom"/>
</dbReference>
<keyword evidence="15" id="KW-1185">Reference proteome</keyword>
<dbReference type="CDD" id="cd08544">
    <property type="entry name" value="Reeler"/>
    <property type="match status" value="1"/>
</dbReference>
<comment type="cofactor">
    <cofactor evidence="1">
        <name>heme b</name>
        <dbReference type="ChEBI" id="CHEBI:60344"/>
    </cofactor>
</comment>
<evidence type="ECO:0000259" key="13">
    <source>
        <dbReference type="PROSITE" id="PS51019"/>
    </source>
</evidence>
<dbReference type="InterPro" id="IPR006593">
    <property type="entry name" value="Cyt_b561/ferric_Rdtase_TM"/>
</dbReference>
<evidence type="ECO:0000256" key="3">
    <source>
        <dbReference type="ARBA" id="ARBA00009195"/>
    </source>
</evidence>
<dbReference type="PANTHER" id="PTHR45828">
    <property type="entry name" value="CYTOCHROME B561/FERRIC REDUCTASE TRANSMEMBRANE"/>
    <property type="match status" value="1"/>
</dbReference>
<protein>
    <recommendedName>
        <fullName evidence="16">Ferric-chelate reductase 1</fullName>
    </recommendedName>
</protein>
<evidence type="ECO:0000256" key="4">
    <source>
        <dbReference type="ARBA" id="ARBA00022448"/>
    </source>
</evidence>
<dbReference type="PANTHER" id="PTHR45828:SF44">
    <property type="entry name" value="FERRIC-CHELATE REDUCTASE 1-RELATED"/>
    <property type="match status" value="1"/>
</dbReference>
<organism evidence="14 15">
    <name type="scientific">Solea senegalensis</name>
    <name type="common">Senegalese sole</name>
    <dbReference type="NCBI Taxonomy" id="28829"/>
    <lineage>
        <taxon>Eukaryota</taxon>
        <taxon>Metazoa</taxon>
        <taxon>Chordata</taxon>
        <taxon>Craniata</taxon>
        <taxon>Vertebrata</taxon>
        <taxon>Euteleostomi</taxon>
        <taxon>Actinopterygii</taxon>
        <taxon>Neopterygii</taxon>
        <taxon>Teleostei</taxon>
        <taxon>Neoteleostei</taxon>
        <taxon>Acanthomorphata</taxon>
        <taxon>Carangaria</taxon>
        <taxon>Pleuronectiformes</taxon>
        <taxon>Pleuronectoidei</taxon>
        <taxon>Soleidae</taxon>
        <taxon>Solea</taxon>
    </lineage>
</organism>
<evidence type="ECO:0000256" key="8">
    <source>
        <dbReference type="ARBA" id="ARBA00023136"/>
    </source>
</evidence>
<dbReference type="CDD" id="cd08760">
    <property type="entry name" value="Cyt_b561_FRRS1_like"/>
    <property type="match status" value="1"/>
</dbReference>
<feature type="domain" description="Reelin" evidence="13">
    <location>
        <begin position="12"/>
        <end position="177"/>
    </location>
</feature>
<name>A0AAV6T9B5_SOLSE</name>
<feature type="chain" id="PRO_5043439904" description="Ferric-chelate reductase 1" evidence="10">
    <location>
        <begin position="18"/>
        <end position="583"/>
    </location>
</feature>
<dbReference type="SMART" id="SM00665">
    <property type="entry name" value="B561"/>
    <property type="match status" value="1"/>
</dbReference>
<comment type="caution">
    <text evidence="14">The sequence shown here is derived from an EMBL/GenBank/DDBJ whole genome shotgun (WGS) entry which is preliminary data.</text>
</comment>
<dbReference type="Proteomes" id="UP000693946">
    <property type="component" value="Linkage Group LG1"/>
</dbReference>
<keyword evidence="4" id="KW-0813">Transport</keyword>
<dbReference type="Pfam" id="PF03351">
    <property type="entry name" value="DOMON"/>
    <property type="match status" value="1"/>
</dbReference>
<dbReference type="CDD" id="cd09628">
    <property type="entry name" value="DOMON_SDR_2_like"/>
    <property type="match status" value="1"/>
</dbReference>
<comment type="subcellular location">
    <subcellularLocation>
        <location evidence="2">Membrane</location>
    </subcellularLocation>
</comment>
<keyword evidence="10" id="KW-0732">Signal</keyword>
<keyword evidence="7 9" id="KW-1133">Transmembrane helix</keyword>
<dbReference type="SMART" id="SM00664">
    <property type="entry name" value="DoH"/>
    <property type="match status" value="1"/>
</dbReference>
<feature type="transmembrane region" description="Helical" evidence="9">
    <location>
        <begin position="451"/>
        <end position="473"/>
    </location>
</feature>
<dbReference type="FunFam" id="2.60.40.4060:FF:000003">
    <property type="entry name" value="Ferric chelate reductase 1"/>
    <property type="match status" value="1"/>
</dbReference>
<evidence type="ECO:0000256" key="5">
    <source>
        <dbReference type="ARBA" id="ARBA00022692"/>
    </source>
</evidence>
<feature type="transmembrane region" description="Helical" evidence="9">
    <location>
        <begin position="384"/>
        <end position="406"/>
    </location>
</feature>
<reference evidence="14 15" key="1">
    <citation type="journal article" date="2021" name="Sci. Rep.">
        <title>Chromosome anchoring in Senegalese sole (Solea senegalensis) reveals sex-associated markers and genome rearrangements in flatfish.</title>
        <authorList>
            <person name="Guerrero-Cozar I."/>
            <person name="Gomez-Garrido J."/>
            <person name="Berbel C."/>
            <person name="Martinez-Blanch J.F."/>
            <person name="Alioto T."/>
            <person name="Claros M.G."/>
            <person name="Gagnaire P.A."/>
            <person name="Manchado M."/>
        </authorList>
    </citation>
    <scope>NUCLEOTIDE SEQUENCE [LARGE SCALE GENOMIC DNA]</scope>
    <source>
        <strain evidence="14">Sse05_10M</strain>
    </source>
</reference>
<feature type="transmembrane region" description="Helical" evidence="9">
    <location>
        <begin position="518"/>
        <end position="537"/>
    </location>
</feature>
<accession>A0AAV6T9B5</accession>
<evidence type="ECO:0000256" key="6">
    <source>
        <dbReference type="ARBA" id="ARBA00022982"/>
    </source>
</evidence>
<dbReference type="PROSITE" id="PS50836">
    <property type="entry name" value="DOMON"/>
    <property type="match status" value="1"/>
</dbReference>
<feature type="transmembrane region" description="Helical" evidence="9">
    <location>
        <begin position="485"/>
        <end position="506"/>
    </location>
</feature>
<dbReference type="Pfam" id="PF03188">
    <property type="entry name" value="Cytochrom_B561"/>
    <property type="match status" value="1"/>
</dbReference>
<keyword evidence="8 9" id="KW-0472">Membrane</keyword>
<evidence type="ECO:0000313" key="14">
    <source>
        <dbReference type="EMBL" id="KAG7526022.1"/>
    </source>
</evidence>
<evidence type="ECO:0000256" key="2">
    <source>
        <dbReference type="ARBA" id="ARBA00004370"/>
    </source>
</evidence>
<evidence type="ECO:0000259" key="11">
    <source>
        <dbReference type="PROSITE" id="PS50836"/>
    </source>
</evidence>
<dbReference type="GO" id="GO:0016020">
    <property type="term" value="C:membrane"/>
    <property type="evidence" value="ECO:0007669"/>
    <property type="project" value="UniProtKB-SubCell"/>
</dbReference>
<dbReference type="PROSITE" id="PS50939">
    <property type="entry name" value="CYTOCHROME_B561"/>
    <property type="match status" value="1"/>
</dbReference>
<evidence type="ECO:0000256" key="7">
    <source>
        <dbReference type="ARBA" id="ARBA00022989"/>
    </source>
</evidence>
<feature type="signal peptide" evidence="10">
    <location>
        <begin position="1"/>
        <end position="17"/>
    </location>
</feature>
<dbReference type="InterPro" id="IPR051237">
    <property type="entry name" value="Ferric-chelate_Red/DefProt"/>
</dbReference>